<protein>
    <recommendedName>
        <fullName evidence="2">Signal transduction histidine kinase internal region domain-containing protein</fullName>
    </recommendedName>
</protein>
<dbReference type="InterPro" id="IPR036890">
    <property type="entry name" value="HATPase_C_sf"/>
</dbReference>
<dbReference type="PANTHER" id="PTHR34220">
    <property type="entry name" value="SENSOR HISTIDINE KINASE YPDA"/>
    <property type="match status" value="1"/>
</dbReference>
<evidence type="ECO:0000256" key="1">
    <source>
        <dbReference type="SAM" id="Phobius"/>
    </source>
</evidence>
<evidence type="ECO:0000313" key="4">
    <source>
        <dbReference type="Proteomes" id="UP001143545"/>
    </source>
</evidence>
<dbReference type="InterPro" id="IPR010559">
    <property type="entry name" value="Sig_transdc_His_kin_internal"/>
</dbReference>
<keyword evidence="1" id="KW-0472">Membrane</keyword>
<dbReference type="RefSeq" id="WP_281752327.1">
    <property type="nucleotide sequence ID" value="NZ_BRVP01000004.1"/>
</dbReference>
<keyword evidence="1" id="KW-0812">Transmembrane</keyword>
<gene>
    <name evidence="3" type="ORF">NBRC110019_06460</name>
</gene>
<dbReference type="Pfam" id="PF06580">
    <property type="entry name" value="His_kinase"/>
    <property type="match status" value="1"/>
</dbReference>
<accession>A0A9W6EUQ2</accession>
<dbReference type="GO" id="GO:0000155">
    <property type="term" value="F:phosphorelay sensor kinase activity"/>
    <property type="evidence" value="ECO:0007669"/>
    <property type="project" value="InterPro"/>
</dbReference>
<evidence type="ECO:0000259" key="2">
    <source>
        <dbReference type="Pfam" id="PF06580"/>
    </source>
</evidence>
<evidence type="ECO:0000313" key="3">
    <source>
        <dbReference type="EMBL" id="GLB51607.1"/>
    </source>
</evidence>
<dbReference type="GO" id="GO:0016020">
    <property type="term" value="C:membrane"/>
    <property type="evidence" value="ECO:0007669"/>
    <property type="project" value="InterPro"/>
</dbReference>
<comment type="caution">
    <text evidence="3">The sequence shown here is derived from an EMBL/GenBank/DDBJ whole genome shotgun (WGS) entry which is preliminary data.</text>
</comment>
<dbReference type="SUPFAM" id="SSF55874">
    <property type="entry name" value="ATPase domain of HSP90 chaperone/DNA topoisomerase II/histidine kinase"/>
    <property type="match status" value="1"/>
</dbReference>
<sequence length="339" mass="38926">MISRLENKIIIYVSILLGTVLNIHKLLVLVPHKKLISFWVFNLPELVFQSFTNILFCLLIGFINLKILKTKDKRRKNLFLWVGNIVITVVCTLILFKIQELIFDNVKLLLVSFGGNLLRFGFSTLSMIILVRFLILLEANEMKEKENKKLQEAYLNAEINNLKGQINPHFLFNSLSNLSALVREDTNKAQLFIANLSKVFRYSLNTQNVFSTTLEEELKVLKAYAQLQEIRLENSLKISIEIPFGYLKYTLPVISLQPLLENAIKHNHASESSPLVVIIYVEDDCVVVENNLQKNNIIENSTGNGLANLAERYRLLYKEEITIVEGDEFFKVALPLELV</sequence>
<name>A0A9W6EUQ2_9FLAO</name>
<feature type="transmembrane region" description="Helical" evidence="1">
    <location>
        <begin position="77"/>
        <end position="98"/>
    </location>
</feature>
<dbReference type="EMBL" id="BRVP01000004">
    <property type="protein sequence ID" value="GLB51607.1"/>
    <property type="molecule type" value="Genomic_DNA"/>
</dbReference>
<dbReference type="AlphaFoldDB" id="A0A9W6EUQ2"/>
<dbReference type="InterPro" id="IPR050640">
    <property type="entry name" value="Bact_2-comp_sensor_kinase"/>
</dbReference>
<organism evidence="3 4">
    <name type="scientific">Neptunitalea chrysea</name>
    <dbReference type="NCBI Taxonomy" id="1647581"/>
    <lineage>
        <taxon>Bacteria</taxon>
        <taxon>Pseudomonadati</taxon>
        <taxon>Bacteroidota</taxon>
        <taxon>Flavobacteriia</taxon>
        <taxon>Flavobacteriales</taxon>
        <taxon>Flavobacteriaceae</taxon>
        <taxon>Neptunitalea</taxon>
    </lineage>
</organism>
<feature type="transmembrane region" description="Helical" evidence="1">
    <location>
        <begin position="118"/>
        <end position="139"/>
    </location>
</feature>
<dbReference type="Gene3D" id="3.30.565.10">
    <property type="entry name" value="Histidine kinase-like ATPase, C-terminal domain"/>
    <property type="match status" value="1"/>
</dbReference>
<dbReference type="Proteomes" id="UP001143545">
    <property type="component" value="Unassembled WGS sequence"/>
</dbReference>
<reference evidence="3" key="1">
    <citation type="submission" date="2022-07" db="EMBL/GenBank/DDBJ databases">
        <title>Taxonomy of Novel Oxalotrophic and Methylotrophic Bacteria.</title>
        <authorList>
            <person name="Sahin N."/>
            <person name="Tani A."/>
        </authorList>
    </citation>
    <scope>NUCLEOTIDE SEQUENCE</scope>
    <source>
        <strain evidence="3">AM327</strain>
    </source>
</reference>
<feature type="transmembrane region" description="Helical" evidence="1">
    <location>
        <begin position="47"/>
        <end position="65"/>
    </location>
</feature>
<keyword evidence="1" id="KW-1133">Transmembrane helix</keyword>
<feature type="domain" description="Signal transduction histidine kinase internal region" evidence="2">
    <location>
        <begin position="157"/>
        <end position="236"/>
    </location>
</feature>
<proteinExistence type="predicted"/>
<keyword evidence="4" id="KW-1185">Reference proteome</keyword>
<feature type="transmembrane region" description="Helical" evidence="1">
    <location>
        <begin position="9"/>
        <end position="27"/>
    </location>
</feature>
<dbReference type="PANTHER" id="PTHR34220:SF7">
    <property type="entry name" value="SENSOR HISTIDINE KINASE YPDA"/>
    <property type="match status" value="1"/>
</dbReference>